<dbReference type="Proteomes" id="UP000197025">
    <property type="component" value="Unassembled WGS sequence"/>
</dbReference>
<dbReference type="SUPFAM" id="SSF88723">
    <property type="entry name" value="PIN domain-like"/>
    <property type="match status" value="1"/>
</dbReference>
<feature type="domain" description="PIN" evidence="1">
    <location>
        <begin position="3"/>
        <end position="114"/>
    </location>
</feature>
<proteinExistence type="predicted"/>
<sequence>MLVIDTSILIAYLKKEKGWEGIEEYLLGTDGVIMHVVNVCELYYFLLRRSESVAETVLSQLPLLVTIRFDCDWEFWKAVGRLKAAASISLADAAGSTLARRLDLPFWTKDEQLLQALQQTRWCSIWTSGPS</sequence>
<dbReference type="Gene3D" id="3.40.50.1010">
    <property type="entry name" value="5'-nuclease"/>
    <property type="match status" value="1"/>
</dbReference>
<gene>
    <name evidence="2" type="ORF">SAMN02746019_00013500</name>
</gene>
<protein>
    <submittedName>
        <fullName evidence="2">Predicted nucleic acid-binding protein, contains PIN domain</fullName>
    </submittedName>
</protein>
<reference evidence="3" key="1">
    <citation type="submission" date="2017-06" db="EMBL/GenBank/DDBJ databases">
        <authorList>
            <person name="Varghese N."/>
            <person name="Submissions S."/>
        </authorList>
    </citation>
    <scope>NUCLEOTIDE SEQUENCE [LARGE SCALE GENOMIC DNA]</scope>
    <source>
        <strain evidence="3">JAD2</strain>
    </source>
</reference>
<keyword evidence="3" id="KW-1185">Reference proteome</keyword>
<evidence type="ECO:0000259" key="1">
    <source>
        <dbReference type="Pfam" id="PF01850"/>
    </source>
</evidence>
<dbReference type="AlphaFoldDB" id="A0A212R6H1"/>
<dbReference type="InterPro" id="IPR029060">
    <property type="entry name" value="PIN-like_dom_sf"/>
</dbReference>
<dbReference type="OrthoDB" id="582338at2"/>
<dbReference type="Pfam" id="PF01850">
    <property type="entry name" value="PIN"/>
    <property type="match status" value="1"/>
</dbReference>
<accession>A0A212R6H1</accession>
<dbReference type="RefSeq" id="WP_088571529.1">
    <property type="nucleotide sequence ID" value="NZ_FYEK01000032.1"/>
</dbReference>
<organism evidence="2 3">
    <name type="scientific">Thermoflexus hugenholtzii JAD2</name>
    <dbReference type="NCBI Taxonomy" id="877466"/>
    <lineage>
        <taxon>Bacteria</taxon>
        <taxon>Bacillati</taxon>
        <taxon>Chloroflexota</taxon>
        <taxon>Thermoflexia</taxon>
        <taxon>Thermoflexales</taxon>
        <taxon>Thermoflexaceae</taxon>
        <taxon>Thermoflexus</taxon>
    </lineage>
</organism>
<dbReference type="InterPro" id="IPR002716">
    <property type="entry name" value="PIN_dom"/>
</dbReference>
<dbReference type="EMBL" id="FYEK01000032">
    <property type="protein sequence ID" value="SNB67579.1"/>
    <property type="molecule type" value="Genomic_DNA"/>
</dbReference>
<evidence type="ECO:0000313" key="3">
    <source>
        <dbReference type="Proteomes" id="UP000197025"/>
    </source>
</evidence>
<dbReference type="InParanoid" id="A0A212R6H1"/>
<evidence type="ECO:0000313" key="2">
    <source>
        <dbReference type="EMBL" id="SNB67579.1"/>
    </source>
</evidence>
<name>A0A212R6H1_9CHLR</name>